<protein>
    <submittedName>
        <fullName evidence="1">Uncharacterized protein</fullName>
    </submittedName>
</protein>
<name>A0ABM7F2L4_9ACTN</name>
<accession>A0ABM7F2L4</accession>
<organism evidence="1 2">
    <name type="scientific">Streptomyces graminofaciens</name>
    <dbReference type="NCBI Taxonomy" id="68212"/>
    <lineage>
        <taxon>Bacteria</taxon>
        <taxon>Bacillati</taxon>
        <taxon>Actinomycetota</taxon>
        <taxon>Actinomycetes</taxon>
        <taxon>Kitasatosporales</taxon>
        <taxon>Streptomycetaceae</taxon>
        <taxon>Streptomyces</taxon>
    </lineage>
</organism>
<dbReference type="RefSeq" id="WP_286248334.1">
    <property type="nucleotide sequence ID" value="NZ_AP018448.1"/>
</dbReference>
<reference evidence="1 2" key="2">
    <citation type="journal article" date="2023" name="ChemBioChem">
        <title>Acyltransferase Domain Exchange between Two Independent Type I Polyketide Synthases in the Same Producer Strain of Macrolide Antibiotics.</title>
        <authorList>
            <person name="Kudo F."/>
            <person name="Kishikawa K."/>
            <person name="Tsuboi K."/>
            <person name="Kido T."/>
            <person name="Usui T."/>
            <person name="Hashimoto J."/>
            <person name="Shin-Ya K."/>
            <person name="Miyanaga A."/>
            <person name="Eguchi T."/>
        </authorList>
    </citation>
    <scope>NUCLEOTIDE SEQUENCE [LARGE SCALE GENOMIC DNA]</scope>
    <source>
        <strain evidence="1 2">A-8890</strain>
    </source>
</reference>
<evidence type="ECO:0000313" key="2">
    <source>
        <dbReference type="Proteomes" id="UP001321542"/>
    </source>
</evidence>
<sequence length="103" mass="10819">MSATTAPLPAAAVAAIHGLEARLAGLRRGESTVVNGTVCTAVSLRDADLLDRYDRVAACCRRKSATAVSAADFDRLLCLQDELAACRREVIEAGLLHLIEVAA</sequence>
<reference evidence="1 2" key="1">
    <citation type="journal article" date="2010" name="ChemBioChem">
        <title>Cloning and characterization of the biosynthetic gene cluster of 16-membered macrolide antibiotic FD-891: involvement of a dual functional cytochrome P450 monooxygenase catalyzing epoxidation and hydroxylation.</title>
        <authorList>
            <person name="Kudo F."/>
            <person name="Motegi A."/>
            <person name="Mizoue K."/>
            <person name="Eguchi T."/>
        </authorList>
    </citation>
    <scope>NUCLEOTIDE SEQUENCE [LARGE SCALE GENOMIC DNA]</scope>
    <source>
        <strain evidence="1 2">A-8890</strain>
    </source>
</reference>
<evidence type="ECO:0000313" key="1">
    <source>
        <dbReference type="EMBL" id="BBC30030.1"/>
    </source>
</evidence>
<gene>
    <name evidence="1" type="ORF">SGFS_013240</name>
</gene>
<keyword evidence="2" id="KW-1185">Reference proteome</keyword>
<dbReference type="Proteomes" id="UP001321542">
    <property type="component" value="Chromosome"/>
</dbReference>
<proteinExistence type="predicted"/>
<dbReference type="EMBL" id="AP018448">
    <property type="protein sequence ID" value="BBC30030.1"/>
    <property type="molecule type" value="Genomic_DNA"/>
</dbReference>